<feature type="signal peptide" evidence="7">
    <location>
        <begin position="1"/>
        <end position="20"/>
    </location>
</feature>
<feature type="domain" description="TGF-beta family profile" evidence="8">
    <location>
        <begin position="320"/>
        <end position="456"/>
    </location>
</feature>
<dbReference type="Gene3D" id="2.60.120.970">
    <property type="match status" value="1"/>
</dbReference>
<dbReference type="InterPro" id="IPR001839">
    <property type="entry name" value="TGF-b_C"/>
</dbReference>
<evidence type="ECO:0000256" key="7">
    <source>
        <dbReference type="SAM" id="SignalP"/>
    </source>
</evidence>
<evidence type="ECO:0000256" key="1">
    <source>
        <dbReference type="ARBA" id="ARBA00004613"/>
    </source>
</evidence>
<protein>
    <recommendedName>
        <fullName evidence="8">TGF-beta family profile domain-containing protein</fullName>
    </recommendedName>
</protein>
<keyword evidence="7" id="KW-0732">Signal</keyword>
<organism evidence="9 10">
    <name type="scientific">Brachionus calyciflorus</name>
    <dbReference type="NCBI Taxonomy" id="104777"/>
    <lineage>
        <taxon>Eukaryota</taxon>
        <taxon>Metazoa</taxon>
        <taxon>Spiralia</taxon>
        <taxon>Gnathifera</taxon>
        <taxon>Rotifera</taxon>
        <taxon>Eurotatoria</taxon>
        <taxon>Monogononta</taxon>
        <taxon>Pseudotrocha</taxon>
        <taxon>Ploima</taxon>
        <taxon>Brachionidae</taxon>
        <taxon>Brachionus</taxon>
    </lineage>
</organism>
<sequence length="456" mass="52585">MNLFLMSLFNLALIINGEYGTYFEHYKNYPDSDIPSLKSLFNHTSYRDKTNKSSPCLHNDKKRDVFCEPVSYFDADGYERSLQETRNLILSRLNLDQEPVITLNKNTHSFLDQLENKILNDDKSSMVKTKYDVKTPQNKIFNSMHEATLISSKCGKSKYSQGSGLCVTFKIPVKNILSNNLIQRKVTTVVLWLYIRTASSYDSNIDENFHLEISNLKKSEIAPEIHDGWNTIDISNILKSSLKDAKQEYLEFTIRLKCYYECTIDSTDRDLAKEFYDDSVNILINNFPGKKPLLSINIEESDEMEKKRSKRRAGHVPYGINYRAPGIESHYQSKFCRQNSPEKDRECCLNRYFVDFNRLKWSNWIISPNGYTANYCSGRCNDPRSFNYGNGNINSEIKQKLNERTKSKDYFEANEILETCCHPISMESLVITYMANNGSVVHAVIPNMIITGCGCS</sequence>
<dbReference type="PANTHER" id="PTHR11848">
    <property type="entry name" value="TGF-BETA FAMILY"/>
    <property type="match status" value="1"/>
</dbReference>
<dbReference type="EMBL" id="CAJNOC010000175">
    <property type="protein sequence ID" value="CAF0722869.1"/>
    <property type="molecule type" value="Genomic_DNA"/>
</dbReference>
<dbReference type="GO" id="GO:0008083">
    <property type="term" value="F:growth factor activity"/>
    <property type="evidence" value="ECO:0007669"/>
    <property type="project" value="UniProtKB-KW"/>
</dbReference>
<evidence type="ECO:0000256" key="5">
    <source>
        <dbReference type="ARBA" id="ARBA00023157"/>
    </source>
</evidence>
<dbReference type="Gene3D" id="2.10.90.10">
    <property type="entry name" value="Cystine-knot cytokines"/>
    <property type="match status" value="1"/>
</dbReference>
<keyword evidence="10" id="KW-1185">Reference proteome</keyword>
<dbReference type="InterPro" id="IPR017948">
    <property type="entry name" value="TGFb_CS"/>
</dbReference>
<dbReference type="PROSITE" id="PS51362">
    <property type="entry name" value="TGF_BETA_2"/>
    <property type="match status" value="1"/>
</dbReference>
<dbReference type="PROSITE" id="PS00250">
    <property type="entry name" value="TGF_BETA_1"/>
    <property type="match status" value="1"/>
</dbReference>
<dbReference type="PANTHER" id="PTHR11848:SF309">
    <property type="entry name" value="INHIBIN BETA CHAIN"/>
    <property type="match status" value="1"/>
</dbReference>
<evidence type="ECO:0000256" key="4">
    <source>
        <dbReference type="ARBA" id="ARBA00023030"/>
    </source>
</evidence>
<evidence type="ECO:0000256" key="2">
    <source>
        <dbReference type="ARBA" id="ARBA00006656"/>
    </source>
</evidence>
<dbReference type="OrthoDB" id="6516235at2759"/>
<name>A0A813MDX6_9BILA</name>
<dbReference type="SMART" id="SM00204">
    <property type="entry name" value="TGFB"/>
    <property type="match status" value="1"/>
</dbReference>
<proteinExistence type="inferred from homology"/>
<keyword evidence="3" id="KW-0964">Secreted</keyword>
<evidence type="ECO:0000313" key="10">
    <source>
        <dbReference type="Proteomes" id="UP000663879"/>
    </source>
</evidence>
<gene>
    <name evidence="9" type="ORF">OXX778_LOCUS2288</name>
</gene>
<dbReference type="InterPro" id="IPR015615">
    <property type="entry name" value="TGF-beta-rel"/>
</dbReference>
<accession>A0A813MDX6</accession>
<feature type="chain" id="PRO_5032631334" description="TGF-beta family profile domain-containing protein" evidence="7">
    <location>
        <begin position="21"/>
        <end position="456"/>
    </location>
</feature>
<keyword evidence="4 6" id="KW-0339">Growth factor</keyword>
<evidence type="ECO:0000256" key="6">
    <source>
        <dbReference type="RuleBase" id="RU000354"/>
    </source>
</evidence>
<comment type="subcellular location">
    <subcellularLocation>
        <location evidence="1">Secreted</location>
    </subcellularLocation>
</comment>
<dbReference type="Proteomes" id="UP000663879">
    <property type="component" value="Unassembled WGS sequence"/>
</dbReference>
<keyword evidence="5" id="KW-1015">Disulfide bond</keyword>
<dbReference type="GO" id="GO:0005125">
    <property type="term" value="F:cytokine activity"/>
    <property type="evidence" value="ECO:0007669"/>
    <property type="project" value="TreeGrafter"/>
</dbReference>
<evidence type="ECO:0000256" key="3">
    <source>
        <dbReference type="ARBA" id="ARBA00022525"/>
    </source>
</evidence>
<comment type="similarity">
    <text evidence="2 6">Belongs to the TGF-beta family.</text>
</comment>
<dbReference type="AlphaFoldDB" id="A0A813MDX6"/>
<comment type="caution">
    <text evidence="9">The sequence shown here is derived from an EMBL/GenBank/DDBJ whole genome shotgun (WGS) entry which is preliminary data.</text>
</comment>
<dbReference type="GO" id="GO:0005615">
    <property type="term" value="C:extracellular space"/>
    <property type="evidence" value="ECO:0007669"/>
    <property type="project" value="TreeGrafter"/>
</dbReference>
<evidence type="ECO:0000259" key="8">
    <source>
        <dbReference type="PROSITE" id="PS51362"/>
    </source>
</evidence>
<dbReference type="Pfam" id="PF00019">
    <property type="entry name" value="TGF_beta"/>
    <property type="match status" value="1"/>
</dbReference>
<reference evidence="9" key="1">
    <citation type="submission" date="2021-02" db="EMBL/GenBank/DDBJ databases">
        <authorList>
            <person name="Nowell W R."/>
        </authorList>
    </citation>
    <scope>NUCLEOTIDE SEQUENCE</scope>
    <source>
        <strain evidence="9">Ploen Becks lab</strain>
    </source>
</reference>
<dbReference type="SUPFAM" id="SSF57501">
    <property type="entry name" value="Cystine-knot cytokines"/>
    <property type="match status" value="1"/>
</dbReference>
<evidence type="ECO:0000313" key="9">
    <source>
        <dbReference type="EMBL" id="CAF0722869.1"/>
    </source>
</evidence>
<dbReference type="InterPro" id="IPR029034">
    <property type="entry name" value="Cystine-knot_cytokine"/>
</dbReference>